<proteinExistence type="predicted"/>
<evidence type="ECO:0000313" key="2">
    <source>
        <dbReference type="Proteomes" id="UP000814140"/>
    </source>
</evidence>
<reference evidence="1" key="1">
    <citation type="submission" date="2021-03" db="EMBL/GenBank/DDBJ databases">
        <authorList>
            <consortium name="DOE Joint Genome Institute"/>
            <person name="Ahrendt S."/>
            <person name="Looney B.P."/>
            <person name="Miyauchi S."/>
            <person name="Morin E."/>
            <person name="Drula E."/>
            <person name="Courty P.E."/>
            <person name="Chicoki N."/>
            <person name="Fauchery L."/>
            <person name="Kohler A."/>
            <person name="Kuo A."/>
            <person name="Labutti K."/>
            <person name="Pangilinan J."/>
            <person name="Lipzen A."/>
            <person name="Riley R."/>
            <person name="Andreopoulos W."/>
            <person name="He G."/>
            <person name="Johnson J."/>
            <person name="Barry K.W."/>
            <person name="Grigoriev I.V."/>
            <person name="Nagy L."/>
            <person name="Hibbett D."/>
            <person name="Henrissat B."/>
            <person name="Matheny P.B."/>
            <person name="Labbe J."/>
            <person name="Martin F."/>
        </authorList>
    </citation>
    <scope>NUCLEOTIDE SEQUENCE</scope>
    <source>
        <strain evidence="1">HHB10654</strain>
    </source>
</reference>
<accession>A0ACB8TBE4</accession>
<dbReference type="EMBL" id="MU277195">
    <property type="protein sequence ID" value="KAI0065376.1"/>
    <property type="molecule type" value="Genomic_DNA"/>
</dbReference>
<keyword evidence="2" id="KW-1185">Reference proteome</keyword>
<evidence type="ECO:0000313" key="1">
    <source>
        <dbReference type="EMBL" id="KAI0065376.1"/>
    </source>
</evidence>
<dbReference type="Proteomes" id="UP000814140">
    <property type="component" value="Unassembled WGS sequence"/>
</dbReference>
<sequence>MGVAGLWDILRPAGKPRSLTHLAVVDGFEANSSNLRGLRIGIDASIWFFHAAYGREGENPELRTLFFRCTRLLSMPFLPLFVFDGPKRPSVKRGKRITGNQHWLTNGMKEIIEAFGFEWRMAPGEAEAELAYLNDIGVIDAILSDDVDNFLFGAKMVVRNPNSTLSGNRGHIHKNADGRDDGNHSIIYKSQDLLSHPSILLSRGGLILIGLLSGGDYDEAGLDGCGPAIAHGLAKCGFGEQLLEATRSFDRDELANFLVRWRQSVREELRTNSRGYLGKKKPTLAKAVTEDFPDIDILLNYTNPITSGTDASARRTHVPPKWDREPDLGKIAHLCEVHFEWGMKDIIIKRFRTVLWPSMVLRILRRATLEADIARRAHRGVPGTPVKRVARDHVDIIGTPSKMLARYFSSVNLAEDTCLRSEEPPEGKLIVKIHSKRTHASTDGILEYRLEIAPAQLVHLSAAGVQGIRKPADTTYDVVLSDDEDDEDEGGPADGGRKGKKKASGPVNPESHLRIWMPASMVQQVRPDLVEAYEATAEKRLAKKAGTSRAAVAGGKAKGRSKKATTLADDEDDEIFDLNEGVLSVVEEYPTEASQVSLQWHQQASNAIADNKKGYHYHICACSLGLDPSLSQWFTIIVRDTLRGRLRR</sequence>
<protein>
    <submittedName>
        <fullName evidence="1">PIN domain-like protein</fullName>
    </submittedName>
</protein>
<organism evidence="1 2">
    <name type="scientific">Artomyces pyxidatus</name>
    <dbReference type="NCBI Taxonomy" id="48021"/>
    <lineage>
        <taxon>Eukaryota</taxon>
        <taxon>Fungi</taxon>
        <taxon>Dikarya</taxon>
        <taxon>Basidiomycota</taxon>
        <taxon>Agaricomycotina</taxon>
        <taxon>Agaricomycetes</taxon>
        <taxon>Russulales</taxon>
        <taxon>Auriscalpiaceae</taxon>
        <taxon>Artomyces</taxon>
    </lineage>
</organism>
<name>A0ACB8TBE4_9AGAM</name>
<comment type="caution">
    <text evidence="1">The sequence shown here is derived from an EMBL/GenBank/DDBJ whole genome shotgun (WGS) entry which is preliminary data.</text>
</comment>
<gene>
    <name evidence="1" type="ORF">BV25DRAFT_1906031</name>
</gene>
<reference evidence="1" key="2">
    <citation type="journal article" date="2022" name="New Phytol.">
        <title>Evolutionary transition to the ectomycorrhizal habit in the genomes of a hyperdiverse lineage of mushroom-forming fungi.</title>
        <authorList>
            <person name="Looney B."/>
            <person name="Miyauchi S."/>
            <person name="Morin E."/>
            <person name="Drula E."/>
            <person name="Courty P.E."/>
            <person name="Kohler A."/>
            <person name="Kuo A."/>
            <person name="LaButti K."/>
            <person name="Pangilinan J."/>
            <person name="Lipzen A."/>
            <person name="Riley R."/>
            <person name="Andreopoulos W."/>
            <person name="He G."/>
            <person name="Johnson J."/>
            <person name="Nolan M."/>
            <person name="Tritt A."/>
            <person name="Barry K.W."/>
            <person name="Grigoriev I.V."/>
            <person name="Nagy L.G."/>
            <person name="Hibbett D."/>
            <person name="Henrissat B."/>
            <person name="Matheny P.B."/>
            <person name="Labbe J."/>
            <person name="Martin F.M."/>
        </authorList>
    </citation>
    <scope>NUCLEOTIDE SEQUENCE</scope>
    <source>
        <strain evidence="1">HHB10654</strain>
    </source>
</reference>